<reference evidence="3" key="2">
    <citation type="submission" date="2021-02" db="EMBL/GenBank/DDBJ databases">
        <authorList>
            <person name="Kimball J.A."/>
            <person name="Haas M.W."/>
            <person name="Macchietto M."/>
            <person name="Kono T."/>
            <person name="Duquette J."/>
            <person name="Shao M."/>
        </authorList>
    </citation>
    <scope>NUCLEOTIDE SEQUENCE</scope>
    <source>
        <tissue evidence="3">Fresh leaf tissue</tissue>
    </source>
</reference>
<sequence length="151" mass="16627">MLHEKQILAEIPGTYFMIFAGCAAVVLNLSTGCTIVPVYSAAFHIRRPLQPRSHHPLRHVWALAVEVGPNPTASLDPAPGHRTRLVSSGSNCKKSIGTSLRRTRRRDPRTPLSRPRCYDAPPSESIGTLLLTRCREPKTSLGHPHRCDAPP</sequence>
<dbReference type="Proteomes" id="UP000729402">
    <property type="component" value="Unassembled WGS sequence"/>
</dbReference>
<keyword evidence="4" id="KW-1185">Reference proteome</keyword>
<dbReference type="EMBL" id="JAAALK010000288">
    <property type="protein sequence ID" value="KAG8052937.1"/>
    <property type="molecule type" value="Genomic_DNA"/>
</dbReference>
<evidence type="ECO:0000313" key="4">
    <source>
        <dbReference type="Proteomes" id="UP000729402"/>
    </source>
</evidence>
<evidence type="ECO:0000256" key="2">
    <source>
        <dbReference type="SAM" id="Phobius"/>
    </source>
</evidence>
<feature type="transmembrane region" description="Helical" evidence="2">
    <location>
        <begin position="15"/>
        <end position="42"/>
    </location>
</feature>
<feature type="region of interest" description="Disordered" evidence="1">
    <location>
        <begin position="72"/>
        <end position="124"/>
    </location>
</feature>
<proteinExistence type="predicted"/>
<keyword evidence="2" id="KW-1133">Transmembrane helix</keyword>
<dbReference type="PROSITE" id="PS51257">
    <property type="entry name" value="PROKAR_LIPOPROTEIN"/>
    <property type="match status" value="1"/>
</dbReference>
<evidence type="ECO:0000313" key="3">
    <source>
        <dbReference type="EMBL" id="KAG8052937.1"/>
    </source>
</evidence>
<gene>
    <name evidence="3" type="ORF">GUJ93_ZPchr0001g30688</name>
</gene>
<name>A0A8J5V090_ZIZPA</name>
<dbReference type="OrthoDB" id="3222at2759"/>
<evidence type="ECO:0000256" key="1">
    <source>
        <dbReference type="SAM" id="MobiDB-lite"/>
    </source>
</evidence>
<keyword evidence="2" id="KW-0812">Transmembrane</keyword>
<dbReference type="AlphaFoldDB" id="A0A8J5V090"/>
<accession>A0A8J5V090</accession>
<reference evidence="3" key="1">
    <citation type="journal article" date="2021" name="bioRxiv">
        <title>Whole Genome Assembly and Annotation of Northern Wild Rice, Zizania palustris L., Supports a Whole Genome Duplication in the Zizania Genus.</title>
        <authorList>
            <person name="Haas M."/>
            <person name="Kono T."/>
            <person name="Macchietto M."/>
            <person name="Millas R."/>
            <person name="McGilp L."/>
            <person name="Shao M."/>
            <person name="Duquette J."/>
            <person name="Hirsch C.N."/>
            <person name="Kimball J."/>
        </authorList>
    </citation>
    <scope>NUCLEOTIDE SEQUENCE</scope>
    <source>
        <tissue evidence="3">Fresh leaf tissue</tissue>
    </source>
</reference>
<keyword evidence="2" id="KW-0472">Membrane</keyword>
<comment type="caution">
    <text evidence="3">The sequence shown here is derived from an EMBL/GenBank/DDBJ whole genome shotgun (WGS) entry which is preliminary data.</text>
</comment>
<organism evidence="3 4">
    <name type="scientific">Zizania palustris</name>
    <name type="common">Northern wild rice</name>
    <dbReference type="NCBI Taxonomy" id="103762"/>
    <lineage>
        <taxon>Eukaryota</taxon>
        <taxon>Viridiplantae</taxon>
        <taxon>Streptophyta</taxon>
        <taxon>Embryophyta</taxon>
        <taxon>Tracheophyta</taxon>
        <taxon>Spermatophyta</taxon>
        <taxon>Magnoliopsida</taxon>
        <taxon>Liliopsida</taxon>
        <taxon>Poales</taxon>
        <taxon>Poaceae</taxon>
        <taxon>BOP clade</taxon>
        <taxon>Oryzoideae</taxon>
        <taxon>Oryzeae</taxon>
        <taxon>Zizaniinae</taxon>
        <taxon>Zizania</taxon>
    </lineage>
</organism>
<feature type="compositionally biased region" description="Polar residues" evidence="1">
    <location>
        <begin position="85"/>
        <end position="97"/>
    </location>
</feature>
<protein>
    <submittedName>
        <fullName evidence="3">Uncharacterized protein</fullName>
    </submittedName>
</protein>